<dbReference type="Gene3D" id="3.30.1140.40">
    <property type="entry name" value="Tctex-1"/>
    <property type="match status" value="1"/>
</dbReference>
<dbReference type="EMBL" id="CAEFZW010000003">
    <property type="protein sequence ID" value="CAB4254008.1"/>
    <property type="molecule type" value="Genomic_DNA"/>
</dbReference>
<evidence type="ECO:0000256" key="4">
    <source>
        <dbReference type="RuleBase" id="RU367012"/>
    </source>
</evidence>
<sequence length="119" mass="13489">MASNFDIKDGKVEISPFDTTELSKLLKDTLENLKDKENDGTIKKELKNTILSKLNQNSSQYKYIISITTLTTKSDANDITITNEVGALWSPKKDGLLNFQLLNDATNTQYFVTVFFIFK</sequence>
<proteinExistence type="inferred from homology"/>
<accession>A0A8H2VF49</accession>
<keyword evidence="6" id="KW-1185">Reference proteome</keyword>
<keyword evidence="3 4" id="KW-0966">Cell projection</keyword>
<dbReference type="OrthoDB" id="10059120at2759"/>
<evidence type="ECO:0000256" key="3">
    <source>
        <dbReference type="ARBA" id="ARBA00023273"/>
    </source>
</evidence>
<dbReference type="RefSeq" id="XP_041405852.1">
    <property type="nucleotide sequence ID" value="XM_041549918.1"/>
</dbReference>
<evidence type="ECO:0000313" key="5">
    <source>
        <dbReference type="EMBL" id="CAB4254008.1"/>
    </source>
</evidence>
<comment type="subcellular location">
    <subcellularLocation>
        <location evidence="4">Cytoplasm</location>
    </subcellularLocation>
    <subcellularLocation>
        <location evidence="4">Cell projection</location>
    </subcellularLocation>
</comment>
<dbReference type="GO" id="GO:0042995">
    <property type="term" value="C:cell projection"/>
    <property type="evidence" value="ECO:0007669"/>
    <property type="project" value="UniProtKB-SubCell"/>
</dbReference>
<dbReference type="GO" id="GO:0005737">
    <property type="term" value="C:cytoplasm"/>
    <property type="evidence" value="ECO:0007669"/>
    <property type="project" value="UniProtKB-SubCell"/>
</dbReference>
<dbReference type="GeneID" id="64856985"/>
<dbReference type="Proteomes" id="UP000644660">
    <property type="component" value="Unassembled WGS sequence"/>
</dbReference>
<protein>
    <recommendedName>
        <fullName evidence="2 4">Topoisomerase I damage affected protein 2</fullName>
    </recommendedName>
</protein>
<keyword evidence="4" id="KW-0963">Cytoplasm</keyword>
<comment type="similarity">
    <text evidence="1 4">Belongs to the TDA2 family.</text>
</comment>
<evidence type="ECO:0000313" key="6">
    <source>
        <dbReference type="Proteomes" id="UP000644660"/>
    </source>
</evidence>
<organism evidence="5 6">
    <name type="scientific">Maudiozyma barnettii</name>
    <dbReference type="NCBI Taxonomy" id="61262"/>
    <lineage>
        <taxon>Eukaryota</taxon>
        <taxon>Fungi</taxon>
        <taxon>Dikarya</taxon>
        <taxon>Ascomycota</taxon>
        <taxon>Saccharomycotina</taxon>
        <taxon>Saccharomycetes</taxon>
        <taxon>Saccharomycetales</taxon>
        <taxon>Saccharomycetaceae</taxon>
        <taxon>Maudiozyma</taxon>
    </lineage>
</organism>
<dbReference type="InterPro" id="IPR005334">
    <property type="entry name" value="Tctex-1-like"/>
</dbReference>
<dbReference type="AlphaFoldDB" id="A0A8H2VF49"/>
<gene>
    <name evidence="5" type="ORF">KABA2_03S10384</name>
</gene>
<name>A0A8H2VF49_9SACH</name>
<evidence type="ECO:0000256" key="2">
    <source>
        <dbReference type="ARBA" id="ARBA00019193"/>
    </source>
</evidence>
<dbReference type="Pfam" id="PF03645">
    <property type="entry name" value="Tctex-1"/>
    <property type="match status" value="1"/>
</dbReference>
<comment type="caution">
    <text evidence="5">The sequence shown here is derived from an EMBL/GenBank/DDBJ whole genome shotgun (WGS) entry which is preliminary data.</text>
</comment>
<dbReference type="InterPro" id="IPR038586">
    <property type="entry name" value="Tctex-1-like_sf"/>
</dbReference>
<reference evidence="5 6" key="1">
    <citation type="submission" date="2020-05" db="EMBL/GenBank/DDBJ databases">
        <authorList>
            <person name="Casaregola S."/>
            <person name="Devillers H."/>
            <person name="Grondin C."/>
        </authorList>
    </citation>
    <scope>NUCLEOTIDE SEQUENCE [LARGE SCALE GENOMIC DNA]</scope>
    <source>
        <strain evidence="5 6">CLIB 1767</strain>
    </source>
</reference>
<evidence type="ECO:0000256" key="1">
    <source>
        <dbReference type="ARBA" id="ARBA00010778"/>
    </source>
</evidence>